<dbReference type="InterPro" id="IPR036390">
    <property type="entry name" value="WH_DNA-bd_sf"/>
</dbReference>
<dbReference type="PROSITE" id="PS50949">
    <property type="entry name" value="HTH_GNTR"/>
    <property type="match status" value="1"/>
</dbReference>
<feature type="domain" description="HTH gntR-type" evidence="4">
    <location>
        <begin position="3"/>
        <end position="70"/>
    </location>
</feature>
<dbReference type="InterPro" id="IPR008920">
    <property type="entry name" value="TF_FadR/GntR_C"/>
</dbReference>
<dbReference type="Proteomes" id="UP000656804">
    <property type="component" value="Unassembled WGS sequence"/>
</dbReference>
<evidence type="ECO:0000313" key="5">
    <source>
        <dbReference type="EMBL" id="MBF4161351.1"/>
    </source>
</evidence>
<dbReference type="SMART" id="SM00895">
    <property type="entry name" value="FCD"/>
    <property type="match status" value="1"/>
</dbReference>
<dbReference type="CDD" id="cd07377">
    <property type="entry name" value="WHTH_GntR"/>
    <property type="match status" value="1"/>
</dbReference>
<protein>
    <submittedName>
        <fullName evidence="5">GntR family transcriptional regulator</fullName>
    </submittedName>
</protein>
<evidence type="ECO:0000259" key="4">
    <source>
        <dbReference type="PROSITE" id="PS50949"/>
    </source>
</evidence>
<dbReference type="RefSeq" id="WP_194502576.1">
    <property type="nucleotide sequence ID" value="NZ_JADIVZ010000002.1"/>
</dbReference>
<dbReference type="SUPFAM" id="SSF46785">
    <property type="entry name" value="Winged helix' DNA-binding domain"/>
    <property type="match status" value="1"/>
</dbReference>
<gene>
    <name evidence="5" type="ORF">ISG29_06575</name>
</gene>
<organism evidence="5 6">
    <name type="scientific">Nocardioides acrostichi</name>
    <dbReference type="NCBI Taxonomy" id="2784339"/>
    <lineage>
        <taxon>Bacteria</taxon>
        <taxon>Bacillati</taxon>
        <taxon>Actinomycetota</taxon>
        <taxon>Actinomycetes</taxon>
        <taxon>Propionibacteriales</taxon>
        <taxon>Nocardioidaceae</taxon>
        <taxon>Nocardioides</taxon>
    </lineage>
</organism>
<dbReference type="AlphaFoldDB" id="A0A930UWC2"/>
<name>A0A930UWC2_9ACTN</name>
<proteinExistence type="predicted"/>
<dbReference type="Pfam" id="PF00392">
    <property type="entry name" value="GntR"/>
    <property type="match status" value="1"/>
</dbReference>
<keyword evidence="6" id="KW-1185">Reference proteome</keyword>
<dbReference type="PANTHER" id="PTHR43537">
    <property type="entry name" value="TRANSCRIPTIONAL REGULATOR, GNTR FAMILY"/>
    <property type="match status" value="1"/>
</dbReference>
<evidence type="ECO:0000256" key="2">
    <source>
        <dbReference type="ARBA" id="ARBA00023125"/>
    </source>
</evidence>
<accession>A0A930UWC2</accession>
<dbReference type="SMART" id="SM00345">
    <property type="entry name" value="HTH_GNTR"/>
    <property type="match status" value="1"/>
</dbReference>
<dbReference type="Gene3D" id="1.10.10.10">
    <property type="entry name" value="Winged helix-like DNA-binding domain superfamily/Winged helix DNA-binding domain"/>
    <property type="match status" value="1"/>
</dbReference>
<dbReference type="InterPro" id="IPR036388">
    <property type="entry name" value="WH-like_DNA-bd_sf"/>
</dbReference>
<keyword evidence="1" id="KW-0805">Transcription regulation</keyword>
<dbReference type="PANTHER" id="PTHR43537:SF49">
    <property type="entry name" value="TRANSCRIPTIONAL REGULATORY PROTEIN"/>
    <property type="match status" value="1"/>
</dbReference>
<dbReference type="InterPro" id="IPR000524">
    <property type="entry name" value="Tscrpt_reg_HTH_GntR"/>
</dbReference>
<keyword evidence="3" id="KW-0804">Transcription</keyword>
<comment type="caution">
    <text evidence="5">The sequence shown here is derived from an EMBL/GenBank/DDBJ whole genome shotgun (WGS) entry which is preliminary data.</text>
</comment>
<evidence type="ECO:0000256" key="3">
    <source>
        <dbReference type="ARBA" id="ARBA00023163"/>
    </source>
</evidence>
<dbReference type="EMBL" id="JADIVZ010000002">
    <property type="protein sequence ID" value="MBF4161351.1"/>
    <property type="molecule type" value="Genomic_DNA"/>
</dbReference>
<dbReference type="Pfam" id="PF07729">
    <property type="entry name" value="FCD"/>
    <property type="match status" value="1"/>
</dbReference>
<keyword evidence="2" id="KW-0238">DNA-binding</keyword>
<evidence type="ECO:0000313" key="6">
    <source>
        <dbReference type="Proteomes" id="UP000656804"/>
    </source>
</evidence>
<dbReference type="GO" id="GO:0003700">
    <property type="term" value="F:DNA-binding transcription factor activity"/>
    <property type="evidence" value="ECO:0007669"/>
    <property type="project" value="InterPro"/>
</dbReference>
<dbReference type="Gene3D" id="1.20.120.530">
    <property type="entry name" value="GntR ligand-binding domain-like"/>
    <property type="match status" value="1"/>
</dbReference>
<dbReference type="SUPFAM" id="SSF48008">
    <property type="entry name" value="GntR ligand-binding domain-like"/>
    <property type="match status" value="1"/>
</dbReference>
<dbReference type="InterPro" id="IPR011711">
    <property type="entry name" value="GntR_C"/>
</dbReference>
<evidence type="ECO:0000256" key="1">
    <source>
        <dbReference type="ARBA" id="ARBA00023015"/>
    </source>
</evidence>
<reference evidence="5" key="1">
    <citation type="submission" date="2020-11" db="EMBL/GenBank/DDBJ databases">
        <title>Nocardioides sp. CBS4Y-1, whole genome shotgun sequence.</title>
        <authorList>
            <person name="Tuo L."/>
        </authorList>
    </citation>
    <scope>NUCLEOTIDE SEQUENCE</scope>
    <source>
        <strain evidence="5">CBS4Y-1</strain>
    </source>
</reference>
<sequence>MRMTTAVRVRRGLEESIVTGRLQPGDQLDVDAVCAEYACSRTPVREALHQLAASGLVEVRSKRGTFVSRLTVRELTERFEVMAELEGLCASLAASRMDAQTAALMHTHLAACEERCAADDVDGYYDTNSDFHRAVYAGSGNAFLRRQAELLQSNLEVYRRLQLRVGDRIRRSLAEHRAIADAIAMGDSATARRLAHDHVVVQGDEFTELVIRLQGRVLD</sequence>
<dbReference type="GO" id="GO:0003677">
    <property type="term" value="F:DNA binding"/>
    <property type="evidence" value="ECO:0007669"/>
    <property type="project" value="UniProtKB-KW"/>
</dbReference>